<dbReference type="OrthoDB" id="5421165at2"/>
<gene>
    <name evidence="1" type="ORF">EDC35_101325</name>
</gene>
<protein>
    <recommendedName>
        <fullName evidence="3">Zinc ribbon domain-containing protein</fullName>
    </recommendedName>
</protein>
<keyword evidence="2" id="KW-1185">Reference proteome</keyword>
<evidence type="ECO:0008006" key="3">
    <source>
        <dbReference type="Google" id="ProtNLM"/>
    </source>
</evidence>
<reference evidence="1 2" key="1">
    <citation type="submission" date="2019-03" db="EMBL/GenBank/DDBJ databases">
        <title>Genomic Encyclopedia of Type Strains, Phase IV (KMG-IV): sequencing the most valuable type-strain genomes for metagenomic binning, comparative biology and taxonomic classification.</title>
        <authorList>
            <person name="Goeker M."/>
        </authorList>
    </citation>
    <scope>NUCLEOTIDE SEQUENCE [LARGE SCALE GENOMIC DNA]</scope>
    <source>
        <strain evidence="1 2">DSM 13587</strain>
    </source>
</reference>
<organism evidence="1 2">
    <name type="scientific">Thiobaca trueperi</name>
    <dbReference type="NCBI Taxonomy" id="127458"/>
    <lineage>
        <taxon>Bacteria</taxon>
        <taxon>Pseudomonadati</taxon>
        <taxon>Pseudomonadota</taxon>
        <taxon>Gammaproteobacteria</taxon>
        <taxon>Chromatiales</taxon>
        <taxon>Chromatiaceae</taxon>
        <taxon>Thiobaca</taxon>
    </lineage>
</organism>
<dbReference type="Proteomes" id="UP000295717">
    <property type="component" value="Unassembled WGS sequence"/>
</dbReference>
<dbReference type="RefSeq" id="WP_132975085.1">
    <property type="nucleotide sequence ID" value="NZ_SMAO01000001.1"/>
</dbReference>
<evidence type="ECO:0000313" key="2">
    <source>
        <dbReference type="Proteomes" id="UP000295717"/>
    </source>
</evidence>
<sequence>MPTYDYRCETNDRVIEVSHRMSESLTNWGDLCARAGIDAGDTPADAPVHRLATGGNVISSHSLGSGRAPAACPSAGSCCNGGFCGLD</sequence>
<dbReference type="AlphaFoldDB" id="A0A4R3N4B1"/>
<accession>A0A4R3N4B1</accession>
<proteinExistence type="predicted"/>
<evidence type="ECO:0000313" key="1">
    <source>
        <dbReference type="EMBL" id="TCT24008.1"/>
    </source>
</evidence>
<name>A0A4R3N4B1_9GAMM</name>
<comment type="caution">
    <text evidence="1">The sequence shown here is derived from an EMBL/GenBank/DDBJ whole genome shotgun (WGS) entry which is preliminary data.</text>
</comment>
<dbReference type="EMBL" id="SMAO01000001">
    <property type="protein sequence ID" value="TCT24008.1"/>
    <property type="molecule type" value="Genomic_DNA"/>
</dbReference>